<dbReference type="EMBL" id="LJCR01002423">
    <property type="protein sequence ID" value="KPV48754.1"/>
    <property type="molecule type" value="Genomic_DNA"/>
</dbReference>
<evidence type="ECO:0000313" key="1">
    <source>
        <dbReference type="EMBL" id="KPV48754.1"/>
    </source>
</evidence>
<gene>
    <name evidence="1" type="ORF">SE17_36375</name>
</gene>
<comment type="caution">
    <text evidence="1">The sequence shown here is derived from an EMBL/GenBank/DDBJ whole genome shotgun (WGS) entry which is preliminary data.</text>
</comment>
<name>A0A0P9EWQ9_9CHLR</name>
<feature type="non-terminal residue" evidence="1">
    <location>
        <position position="1"/>
    </location>
</feature>
<sequence length="341" mass="37521">IPVRHRALRSAIQWSYDLLGADEQRVFRHMGAFAGGWSVAAAQAVVGMEENVLPLLESLRAASLLQCHAVAGETRFALLETIREFAQEQLARCDDARAANCRHLAYYTDFAVDAEIELLRADAPRWRARVAAEQDNLRAAFRWAIEHGEYTSALRLAAGVWRFHWMAGLLREGLDRLEIALAHREHAPPEVQANAMRGAGSLAGGLSDFARARRWLEGGVAIGRTLTDPRVLQGSLTGYGYTLYEQGDLATALGPLEEGLALARQIGDRRLMKFPVGILAGVHQRLGNLAIASDFAEECLQINREYNDPEGTANALRTLATILYEQGLPARAQQLCEEALA</sequence>
<dbReference type="PANTHER" id="PTHR47691">
    <property type="entry name" value="REGULATOR-RELATED"/>
    <property type="match status" value="1"/>
</dbReference>
<accession>A0A0P9EWQ9</accession>
<evidence type="ECO:0000313" key="2">
    <source>
        <dbReference type="Proteomes" id="UP000050509"/>
    </source>
</evidence>
<dbReference type="SUPFAM" id="SSF48452">
    <property type="entry name" value="TPR-like"/>
    <property type="match status" value="1"/>
</dbReference>
<dbReference type="PANTHER" id="PTHR47691:SF3">
    <property type="entry name" value="HTH-TYPE TRANSCRIPTIONAL REGULATOR RV0890C-RELATED"/>
    <property type="match status" value="1"/>
</dbReference>
<dbReference type="Pfam" id="PF13424">
    <property type="entry name" value="TPR_12"/>
    <property type="match status" value="1"/>
</dbReference>
<organism evidence="1 2">
    <name type="scientific">Kouleothrix aurantiaca</name>
    <dbReference type="NCBI Taxonomy" id="186479"/>
    <lineage>
        <taxon>Bacteria</taxon>
        <taxon>Bacillati</taxon>
        <taxon>Chloroflexota</taxon>
        <taxon>Chloroflexia</taxon>
        <taxon>Chloroflexales</taxon>
        <taxon>Roseiflexineae</taxon>
        <taxon>Roseiflexaceae</taxon>
        <taxon>Kouleothrix</taxon>
    </lineage>
</organism>
<dbReference type="InterPro" id="IPR011990">
    <property type="entry name" value="TPR-like_helical_dom_sf"/>
</dbReference>
<proteinExistence type="predicted"/>
<dbReference type="Proteomes" id="UP000050509">
    <property type="component" value="Unassembled WGS sequence"/>
</dbReference>
<protein>
    <submittedName>
        <fullName evidence="1">Uncharacterized protein</fullName>
    </submittedName>
</protein>
<keyword evidence="2" id="KW-1185">Reference proteome</keyword>
<feature type="non-terminal residue" evidence="1">
    <location>
        <position position="341"/>
    </location>
</feature>
<reference evidence="1 2" key="1">
    <citation type="submission" date="2015-09" db="EMBL/GenBank/DDBJ databases">
        <title>Draft genome sequence of Kouleothrix aurantiaca JCM 19913.</title>
        <authorList>
            <person name="Hemp J."/>
        </authorList>
    </citation>
    <scope>NUCLEOTIDE SEQUENCE [LARGE SCALE GENOMIC DNA]</scope>
    <source>
        <strain evidence="1 2">COM-B</strain>
    </source>
</reference>
<dbReference type="AlphaFoldDB" id="A0A0P9EWQ9"/>
<dbReference type="Gene3D" id="1.25.40.10">
    <property type="entry name" value="Tetratricopeptide repeat domain"/>
    <property type="match status" value="1"/>
</dbReference>